<proteinExistence type="predicted"/>
<dbReference type="InterPro" id="IPR018181">
    <property type="entry name" value="Heat_shock_70_CS"/>
</dbReference>
<dbReference type="FunFam" id="3.30.420.40:FF:000026">
    <property type="entry name" value="Heat shock protein 70"/>
    <property type="match status" value="1"/>
</dbReference>
<dbReference type="GO" id="GO:0140662">
    <property type="term" value="F:ATP-dependent protein folding chaperone"/>
    <property type="evidence" value="ECO:0007669"/>
    <property type="project" value="InterPro"/>
</dbReference>
<dbReference type="AlphaFoldDB" id="A0AA35ZTS8"/>
<dbReference type="Pfam" id="PF00012">
    <property type="entry name" value="HSP70"/>
    <property type="match status" value="1"/>
</dbReference>
<sequence length="239" mass="25837">MVSGGGHTPAIGIDLVTNSCVAVWKHDRIQIITNDQGNRATPSCVAFNESERLVGDGAKNQIARNPANTVFNAKRLIGRRFSEVMVQEDIKLWPFRVIQGNIDMPKIVVTHKCHEQQFYTEEISSMVLGKMKEVAEAYIGDTVKNAVVTVPAYFNDSQRQATKDAAAIAGLNVLRIINEPTAAAIAYAVDNNLSFTGKKNVLIFDLGGGTFDVSLLTIDGVSKFEVKAVAGDTHLGGGF</sequence>
<keyword evidence="1" id="KW-0547">Nucleotide-binding</keyword>
<keyword evidence="2" id="KW-0067">ATP-binding</keyword>
<evidence type="ECO:0000313" key="4">
    <source>
        <dbReference type="Proteomes" id="UP001177003"/>
    </source>
</evidence>
<evidence type="ECO:0000256" key="2">
    <source>
        <dbReference type="ARBA" id="ARBA00022840"/>
    </source>
</evidence>
<dbReference type="PROSITE" id="PS00329">
    <property type="entry name" value="HSP70_2"/>
    <property type="match status" value="1"/>
</dbReference>
<gene>
    <name evidence="3" type="ORF">LSALG_LOCUS37500</name>
</gene>
<dbReference type="Proteomes" id="UP001177003">
    <property type="component" value="Chromosome 8"/>
</dbReference>
<accession>A0AA35ZTS8</accession>
<dbReference type="InterPro" id="IPR043129">
    <property type="entry name" value="ATPase_NBD"/>
</dbReference>
<keyword evidence="4" id="KW-1185">Reference proteome</keyword>
<dbReference type="Gene3D" id="3.30.420.40">
    <property type="match status" value="2"/>
</dbReference>
<reference evidence="3" key="1">
    <citation type="submission" date="2023-04" db="EMBL/GenBank/DDBJ databases">
        <authorList>
            <person name="Vijverberg K."/>
            <person name="Xiong W."/>
            <person name="Schranz E."/>
        </authorList>
    </citation>
    <scope>NUCLEOTIDE SEQUENCE</scope>
</reference>
<dbReference type="FunFam" id="3.30.30.30:FF:000001">
    <property type="entry name" value="heat shock 70 kDa protein-like"/>
    <property type="match status" value="1"/>
</dbReference>
<protein>
    <recommendedName>
        <fullName evidence="5">Heat shock protein 70</fullName>
    </recommendedName>
</protein>
<evidence type="ECO:0008006" key="5">
    <source>
        <dbReference type="Google" id="ProtNLM"/>
    </source>
</evidence>
<dbReference type="InterPro" id="IPR013126">
    <property type="entry name" value="Hsp_70_fam"/>
</dbReference>
<name>A0AA35ZTS8_LACSI</name>
<dbReference type="PANTHER" id="PTHR19375">
    <property type="entry name" value="HEAT SHOCK PROTEIN 70KDA"/>
    <property type="match status" value="1"/>
</dbReference>
<evidence type="ECO:0000313" key="3">
    <source>
        <dbReference type="EMBL" id="CAI9298755.1"/>
    </source>
</evidence>
<dbReference type="EMBL" id="OX465084">
    <property type="protein sequence ID" value="CAI9298755.1"/>
    <property type="molecule type" value="Genomic_DNA"/>
</dbReference>
<evidence type="ECO:0000256" key="1">
    <source>
        <dbReference type="ARBA" id="ARBA00022741"/>
    </source>
</evidence>
<dbReference type="PRINTS" id="PR00301">
    <property type="entry name" value="HEATSHOCK70"/>
</dbReference>
<organism evidence="3 4">
    <name type="scientific">Lactuca saligna</name>
    <name type="common">Willowleaf lettuce</name>
    <dbReference type="NCBI Taxonomy" id="75948"/>
    <lineage>
        <taxon>Eukaryota</taxon>
        <taxon>Viridiplantae</taxon>
        <taxon>Streptophyta</taxon>
        <taxon>Embryophyta</taxon>
        <taxon>Tracheophyta</taxon>
        <taxon>Spermatophyta</taxon>
        <taxon>Magnoliopsida</taxon>
        <taxon>eudicotyledons</taxon>
        <taxon>Gunneridae</taxon>
        <taxon>Pentapetalae</taxon>
        <taxon>asterids</taxon>
        <taxon>campanulids</taxon>
        <taxon>Asterales</taxon>
        <taxon>Asteraceae</taxon>
        <taxon>Cichorioideae</taxon>
        <taxon>Cichorieae</taxon>
        <taxon>Lactucinae</taxon>
        <taxon>Lactuca</taxon>
    </lineage>
</organism>
<dbReference type="SUPFAM" id="SSF53067">
    <property type="entry name" value="Actin-like ATPase domain"/>
    <property type="match status" value="2"/>
</dbReference>
<dbReference type="GO" id="GO:0005524">
    <property type="term" value="F:ATP binding"/>
    <property type="evidence" value="ECO:0007669"/>
    <property type="project" value="UniProtKB-KW"/>
</dbReference>